<comment type="caution">
    <text evidence="2">The sequence shown here is derived from an EMBL/GenBank/DDBJ whole genome shotgun (WGS) entry which is preliminary data.</text>
</comment>
<organism evidence="2 3">
    <name type="scientific">Lactobacillus jensenii</name>
    <dbReference type="NCBI Taxonomy" id="109790"/>
    <lineage>
        <taxon>Bacteria</taxon>
        <taxon>Bacillati</taxon>
        <taxon>Bacillota</taxon>
        <taxon>Bacilli</taxon>
        <taxon>Lactobacillales</taxon>
        <taxon>Lactobacillaceae</taxon>
        <taxon>Lactobacillus</taxon>
    </lineage>
</organism>
<dbReference type="Pfam" id="PF12728">
    <property type="entry name" value="HTH_17"/>
    <property type="match status" value="1"/>
</dbReference>
<evidence type="ECO:0000313" key="2">
    <source>
        <dbReference type="EMBL" id="KAA9320227.1"/>
    </source>
</evidence>
<dbReference type="InterPro" id="IPR041657">
    <property type="entry name" value="HTH_17"/>
</dbReference>
<feature type="domain" description="Helix-turn-helix" evidence="1">
    <location>
        <begin position="54"/>
        <end position="99"/>
    </location>
</feature>
<protein>
    <submittedName>
        <fullName evidence="2">Helix-turn-helix domain-containing protein</fullName>
    </submittedName>
</protein>
<dbReference type="Proteomes" id="UP000327236">
    <property type="component" value="Unassembled WGS sequence"/>
</dbReference>
<gene>
    <name evidence="2" type="ORF">F6H94_08280</name>
</gene>
<dbReference type="InterPro" id="IPR009061">
    <property type="entry name" value="DNA-bd_dom_put_sf"/>
</dbReference>
<dbReference type="EMBL" id="VYWW01000053">
    <property type="protein sequence ID" value="KAA9320227.1"/>
    <property type="molecule type" value="Genomic_DNA"/>
</dbReference>
<accession>A0A5N1I8A3</accession>
<dbReference type="Gene3D" id="1.10.10.60">
    <property type="entry name" value="Homeodomain-like"/>
    <property type="match status" value="1"/>
</dbReference>
<dbReference type="SUPFAM" id="SSF46955">
    <property type="entry name" value="Putative DNA-binding domain"/>
    <property type="match status" value="1"/>
</dbReference>
<name>A0A5N1I8A3_LACJE</name>
<evidence type="ECO:0000259" key="1">
    <source>
        <dbReference type="Pfam" id="PF12728"/>
    </source>
</evidence>
<dbReference type="OrthoDB" id="2297400at2"/>
<dbReference type="RefSeq" id="WP_151141663.1">
    <property type="nucleotide sequence ID" value="NZ_VYWW01000053.1"/>
</dbReference>
<evidence type="ECO:0000313" key="3">
    <source>
        <dbReference type="Proteomes" id="UP000327236"/>
    </source>
</evidence>
<proteinExistence type="predicted"/>
<reference evidence="2 3" key="1">
    <citation type="submission" date="2019-09" db="EMBL/GenBank/DDBJ databases">
        <title>Draft genome sequence assemblies of isolates from the urinary tract.</title>
        <authorList>
            <person name="Mores C.R."/>
            <person name="Putonti C."/>
            <person name="Wolfe A.J."/>
        </authorList>
    </citation>
    <scope>NUCLEOTIDE SEQUENCE [LARGE SCALE GENOMIC DNA]</scope>
    <source>
        <strain evidence="2 3">UMB246</strain>
    </source>
</reference>
<dbReference type="AlphaFoldDB" id="A0A5N1I8A3"/>
<sequence>MIYGEDNFAIKLSISNLPELDLLLKKYYKNQTELSKTELKVLEKVGRQQYFNGKQAAEFLGVSPSTFWSWTKRYDIEFLMIDGLKRYSRDTLISFMEKRGKKWKQVQAKN</sequence>